<evidence type="ECO:0000259" key="1">
    <source>
        <dbReference type="Pfam" id="PF01712"/>
    </source>
</evidence>
<dbReference type="CDD" id="cd01673">
    <property type="entry name" value="dNK"/>
    <property type="match status" value="1"/>
</dbReference>
<dbReference type="EMBL" id="JAUSUP010000002">
    <property type="protein sequence ID" value="MDQ0351559.1"/>
    <property type="molecule type" value="Genomic_DNA"/>
</dbReference>
<keyword evidence="3" id="KW-1185">Reference proteome</keyword>
<dbReference type="Proteomes" id="UP001236723">
    <property type="component" value="Unassembled WGS sequence"/>
</dbReference>
<dbReference type="InterPro" id="IPR031314">
    <property type="entry name" value="DNK_dom"/>
</dbReference>
<dbReference type="InterPro" id="IPR050566">
    <property type="entry name" value="Deoxyribonucleoside_kinase"/>
</dbReference>
<dbReference type="EC" id="2.7.1.113" evidence="2"/>
<dbReference type="RefSeq" id="WP_307067381.1">
    <property type="nucleotide sequence ID" value="NZ_JAUSUP010000002.1"/>
</dbReference>
<reference evidence="2 3" key="1">
    <citation type="submission" date="2023-07" db="EMBL/GenBank/DDBJ databases">
        <title>Genomic Encyclopedia of Type Strains, Phase IV (KMG-IV): sequencing the most valuable type-strain genomes for metagenomic binning, comparative biology and taxonomic classification.</title>
        <authorList>
            <person name="Goeker M."/>
        </authorList>
    </citation>
    <scope>NUCLEOTIDE SEQUENCE [LARGE SCALE GENOMIC DNA]</scope>
    <source>
        <strain evidence="2 3">DSM 15448</strain>
    </source>
</reference>
<gene>
    <name evidence="2" type="ORF">J2R98_001373</name>
</gene>
<feature type="domain" description="Deoxynucleoside kinase" evidence="1">
    <location>
        <begin position="19"/>
        <end position="218"/>
    </location>
</feature>
<dbReference type="PANTHER" id="PTHR10513:SF46">
    <property type="entry name" value="DEOXYGUANOSINE KINASE"/>
    <property type="match status" value="1"/>
</dbReference>
<keyword evidence="2" id="KW-0808">Transferase</keyword>
<protein>
    <submittedName>
        <fullName evidence="2">Deoxyguanosine kinase</fullName>
        <ecNumber evidence="2">2.7.1.113</ecNumber>
    </submittedName>
</protein>
<accession>A0ABU0DSX3</accession>
<name>A0ABU0DSX3_9BACI</name>
<organism evidence="2 3">
    <name type="scientific">Alkalibacillus filiformis</name>
    <dbReference type="NCBI Taxonomy" id="200990"/>
    <lineage>
        <taxon>Bacteria</taxon>
        <taxon>Bacillati</taxon>
        <taxon>Bacillota</taxon>
        <taxon>Bacilli</taxon>
        <taxon>Bacillales</taxon>
        <taxon>Bacillaceae</taxon>
        <taxon>Alkalibacillus</taxon>
    </lineage>
</organism>
<dbReference type="Pfam" id="PF01712">
    <property type="entry name" value="dNK"/>
    <property type="match status" value="1"/>
</dbReference>
<keyword evidence="2" id="KW-0418">Kinase</keyword>
<evidence type="ECO:0000313" key="3">
    <source>
        <dbReference type="Proteomes" id="UP001236723"/>
    </source>
</evidence>
<dbReference type="InterPro" id="IPR027417">
    <property type="entry name" value="P-loop_NTPase"/>
</dbReference>
<comment type="caution">
    <text evidence="2">The sequence shown here is derived from an EMBL/GenBank/DDBJ whole genome shotgun (WGS) entry which is preliminary data.</text>
</comment>
<dbReference type="PANTHER" id="PTHR10513">
    <property type="entry name" value="DEOXYNUCLEOSIDE KINASE"/>
    <property type="match status" value="1"/>
</dbReference>
<dbReference type="InterPro" id="IPR002624">
    <property type="entry name" value="DCK/DGK"/>
</dbReference>
<dbReference type="Gene3D" id="3.40.50.300">
    <property type="entry name" value="P-loop containing nucleotide triphosphate hydrolases"/>
    <property type="match status" value="1"/>
</dbReference>
<dbReference type="PIRSF" id="PIRSF000705">
    <property type="entry name" value="DNK"/>
    <property type="match status" value="1"/>
</dbReference>
<sequence>MINVTNGGMNVKYEHVPFIAVEGPIGVGKTSLSKKIATHFYFHLLKEIVEENPFLGKFYDNIEEWSFQTEMFFLCNRYKQLEDIEKHYLNNGKPVVSDYHIMKNMIFAKRTLQSQQFDKYEQIFNILTQDMPKPNVMIYIHASLDTLLERIERRGREVEQNIQSSYLQQLSEDYDIFMDHFEAENPDIPVIRLNGDKLDFIEHQSDLDYILSIVKQHIQKGEVLT</sequence>
<proteinExistence type="predicted"/>
<evidence type="ECO:0000313" key="2">
    <source>
        <dbReference type="EMBL" id="MDQ0351559.1"/>
    </source>
</evidence>
<dbReference type="SUPFAM" id="SSF52540">
    <property type="entry name" value="P-loop containing nucleoside triphosphate hydrolases"/>
    <property type="match status" value="1"/>
</dbReference>
<dbReference type="GO" id="GO:0004138">
    <property type="term" value="F:deoxyguanosine kinase activity"/>
    <property type="evidence" value="ECO:0007669"/>
    <property type="project" value="UniProtKB-EC"/>
</dbReference>